<feature type="transmembrane region" description="Helical" evidence="7">
    <location>
        <begin position="300"/>
        <end position="321"/>
    </location>
</feature>
<dbReference type="InterPro" id="IPR001915">
    <property type="entry name" value="Peptidase_M48"/>
</dbReference>
<keyword evidence="5 6" id="KW-0482">Metalloprotease</keyword>
<dbReference type="CDD" id="cd07343">
    <property type="entry name" value="M48A_Zmpste24p_like"/>
    <property type="match status" value="1"/>
</dbReference>
<feature type="transmembrane region" description="Helical" evidence="7">
    <location>
        <begin position="73"/>
        <end position="91"/>
    </location>
</feature>
<feature type="domain" description="Peptidase M48" evidence="8">
    <location>
        <begin position="216"/>
        <end position="415"/>
    </location>
</feature>
<reference evidence="10 11" key="1">
    <citation type="submission" date="2023-08" db="EMBL/GenBank/DDBJ databases">
        <title>Nocardioides seae sp. nov., a bacterium isolated from a soil.</title>
        <authorList>
            <person name="Wang X."/>
        </authorList>
    </citation>
    <scope>NUCLEOTIDE SEQUENCE [LARGE SCALE GENOMIC DNA]</scope>
    <source>
        <strain evidence="10 11">YZH12</strain>
    </source>
</reference>
<keyword evidence="7" id="KW-0812">Transmembrane</keyword>
<comment type="similarity">
    <text evidence="6">Belongs to the peptidase M48 family.</text>
</comment>
<evidence type="ECO:0000256" key="4">
    <source>
        <dbReference type="ARBA" id="ARBA00022833"/>
    </source>
</evidence>
<dbReference type="RefSeq" id="WP_315733288.1">
    <property type="nucleotide sequence ID" value="NZ_JAVYII010000005.1"/>
</dbReference>
<feature type="transmembrane region" description="Helical" evidence="7">
    <location>
        <begin position="333"/>
        <end position="353"/>
    </location>
</feature>
<organism evidence="10 11">
    <name type="scientific">Nocardioides imazamoxiresistens</name>
    <dbReference type="NCBI Taxonomy" id="3231893"/>
    <lineage>
        <taxon>Bacteria</taxon>
        <taxon>Bacillati</taxon>
        <taxon>Actinomycetota</taxon>
        <taxon>Actinomycetes</taxon>
        <taxon>Propionibacteriales</taxon>
        <taxon>Nocardioidaceae</taxon>
        <taxon>Nocardioides</taxon>
    </lineage>
</organism>
<keyword evidence="3 6" id="KW-0378">Hydrolase</keyword>
<feature type="transmembrane region" description="Helical" evidence="7">
    <location>
        <begin position="16"/>
        <end position="37"/>
    </location>
</feature>
<protein>
    <submittedName>
        <fullName evidence="10">M48 family metallopeptidase</fullName>
    </submittedName>
</protein>
<evidence type="ECO:0000256" key="5">
    <source>
        <dbReference type="ARBA" id="ARBA00023049"/>
    </source>
</evidence>
<feature type="transmembrane region" description="Helical" evidence="7">
    <location>
        <begin position="111"/>
        <end position="133"/>
    </location>
</feature>
<dbReference type="Pfam" id="PF16491">
    <property type="entry name" value="Peptidase_M48_N"/>
    <property type="match status" value="1"/>
</dbReference>
<gene>
    <name evidence="10" type="ORF">RDV89_11995</name>
</gene>
<evidence type="ECO:0000259" key="9">
    <source>
        <dbReference type="Pfam" id="PF16491"/>
    </source>
</evidence>
<comment type="cofactor">
    <cofactor evidence="6">
        <name>Zn(2+)</name>
        <dbReference type="ChEBI" id="CHEBI:29105"/>
    </cofactor>
    <text evidence="6">Binds 1 zinc ion per subunit.</text>
</comment>
<feature type="domain" description="CAAX prenyl protease 1 N-terminal" evidence="9">
    <location>
        <begin position="70"/>
        <end position="210"/>
    </location>
</feature>
<feature type="transmembrane region" description="Helical" evidence="7">
    <location>
        <begin position="153"/>
        <end position="174"/>
    </location>
</feature>
<evidence type="ECO:0000256" key="7">
    <source>
        <dbReference type="SAM" id="Phobius"/>
    </source>
</evidence>
<dbReference type="InterPro" id="IPR032456">
    <property type="entry name" value="Peptidase_M48_N"/>
</dbReference>
<dbReference type="EMBL" id="JAVYII010000005">
    <property type="protein sequence ID" value="MDT9593794.1"/>
    <property type="molecule type" value="Genomic_DNA"/>
</dbReference>
<evidence type="ECO:0000313" key="10">
    <source>
        <dbReference type="EMBL" id="MDT9593794.1"/>
    </source>
</evidence>
<dbReference type="Proteomes" id="UP001268542">
    <property type="component" value="Unassembled WGS sequence"/>
</dbReference>
<name>A0ABU3PX72_9ACTN</name>
<dbReference type="PANTHER" id="PTHR10120">
    <property type="entry name" value="CAAX PRENYL PROTEASE 1"/>
    <property type="match status" value="1"/>
</dbReference>
<comment type="caution">
    <text evidence="10">The sequence shown here is derived from an EMBL/GenBank/DDBJ whole genome shotgun (WGS) entry which is preliminary data.</text>
</comment>
<dbReference type="Pfam" id="PF01435">
    <property type="entry name" value="Peptidase_M48"/>
    <property type="match status" value="1"/>
</dbReference>
<dbReference type="InterPro" id="IPR027057">
    <property type="entry name" value="CAXX_Prtase_1"/>
</dbReference>
<evidence type="ECO:0000256" key="6">
    <source>
        <dbReference type="RuleBase" id="RU003983"/>
    </source>
</evidence>
<evidence type="ECO:0000313" key="11">
    <source>
        <dbReference type="Proteomes" id="UP001268542"/>
    </source>
</evidence>
<proteinExistence type="inferred from homology"/>
<keyword evidence="2" id="KW-0479">Metal-binding</keyword>
<sequence>MSESPQPTATRRGPTVVALAAALVGTALFVALAAWLVPWDPVPGGVPEPADPSTILTPTEIARGDAYGVYGRALSWTSLAVSVLVALWLGLGRSGAALVRRLPGPWWVQAVLGVLAVTVIGRLFTLPFSYLLWRRRVTEGLSTQDTGAWFSDLWLNVLVSAVTVSLAVLVAVGCARRWRRWWPAIAGGIAAGLVVLGSFVYPLLVEPLFNDFEPLADGELRTAVLALGEEEGVGVDEVLVADASRRTTALNAYVSGFGSTHRVVLYDTAVAGLPQDELLSIVAHELGHAKNHDVLVGTGLGAAGAVAGVGLLGLLVGTPLLRRRSGATGMADPAAVPLVLALVAVGTFLVAPVQNGISRQIERRADVVALETTEDPDAFVLMQRELAVRSVSDPTPSAWGQFWFGSHPTTMERVALGIRYGAGE</sequence>
<keyword evidence="4 6" id="KW-0862">Zinc</keyword>
<keyword evidence="7" id="KW-1133">Transmembrane helix</keyword>
<dbReference type="Gene3D" id="3.30.2010.10">
    <property type="entry name" value="Metalloproteases ('zincins'), catalytic domain"/>
    <property type="match status" value="1"/>
</dbReference>
<keyword evidence="1 6" id="KW-0645">Protease</keyword>
<evidence type="ECO:0000259" key="8">
    <source>
        <dbReference type="Pfam" id="PF01435"/>
    </source>
</evidence>
<evidence type="ECO:0000256" key="2">
    <source>
        <dbReference type="ARBA" id="ARBA00022723"/>
    </source>
</evidence>
<evidence type="ECO:0000256" key="1">
    <source>
        <dbReference type="ARBA" id="ARBA00022670"/>
    </source>
</evidence>
<keyword evidence="7" id="KW-0472">Membrane</keyword>
<evidence type="ECO:0000256" key="3">
    <source>
        <dbReference type="ARBA" id="ARBA00022801"/>
    </source>
</evidence>
<feature type="transmembrane region" description="Helical" evidence="7">
    <location>
        <begin position="181"/>
        <end position="204"/>
    </location>
</feature>
<accession>A0ABU3PX72</accession>
<keyword evidence="11" id="KW-1185">Reference proteome</keyword>